<dbReference type="EMBL" id="JACVVK020000508">
    <property type="protein sequence ID" value="KAK7469674.1"/>
    <property type="molecule type" value="Genomic_DNA"/>
</dbReference>
<keyword evidence="1" id="KW-0812">Transmembrane</keyword>
<protein>
    <submittedName>
        <fullName evidence="2">Uncharacterized protein</fullName>
    </submittedName>
</protein>
<comment type="caution">
    <text evidence="2">The sequence shown here is derived from an EMBL/GenBank/DDBJ whole genome shotgun (WGS) entry which is preliminary data.</text>
</comment>
<feature type="transmembrane region" description="Helical" evidence="1">
    <location>
        <begin position="46"/>
        <end position="66"/>
    </location>
</feature>
<dbReference type="AlphaFoldDB" id="A0ABD0JBX5"/>
<keyword evidence="1" id="KW-1133">Transmembrane helix</keyword>
<dbReference type="SUPFAM" id="SSF81321">
    <property type="entry name" value="Family A G protein-coupled receptor-like"/>
    <property type="match status" value="1"/>
</dbReference>
<reference evidence="2 3" key="1">
    <citation type="journal article" date="2023" name="Sci. Data">
        <title>Genome assembly of the Korean intertidal mud-creeper Batillaria attramentaria.</title>
        <authorList>
            <person name="Patra A.K."/>
            <person name="Ho P.T."/>
            <person name="Jun S."/>
            <person name="Lee S.J."/>
            <person name="Kim Y."/>
            <person name="Won Y.J."/>
        </authorList>
    </citation>
    <scope>NUCLEOTIDE SEQUENCE [LARGE SCALE GENOMIC DNA]</scope>
    <source>
        <strain evidence="2">Wonlab-2016</strain>
    </source>
</reference>
<evidence type="ECO:0000313" key="2">
    <source>
        <dbReference type="EMBL" id="KAK7469674.1"/>
    </source>
</evidence>
<feature type="non-terminal residue" evidence="2">
    <location>
        <position position="77"/>
    </location>
</feature>
<dbReference type="Gene3D" id="1.20.1070.10">
    <property type="entry name" value="Rhodopsin 7-helix transmembrane proteins"/>
    <property type="match status" value="1"/>
</dbReference>
<keyword evidence="1" id="KW-0472">Membrane</keyword>
<dbReference type="Proteomes" id="UP001519460">
    <property type="component" value="Unassembled WGS sequence"/>
</dbReference>
<evidence type="ECO:0000313" key="3">
    <source>
        <dbReference type="Proteomes" id="UP001519460"/>
    </source>
</evidence>
<proteinExistence type="predicted"/>
<accession>A0ABD0JBX5</accession>
<organism evidence="2 3">
    <name type="scientific">Batillaria attramentaria</name>
    <dbReference type="NCBI Taxonomy" id="370345"/>
    <lineage>
        <taxon>Eukaryota</taxon>
        <taxon>Metazoa</taxon>
        <taxon>Spiralia</taxon>
        <taxon>Lophotrochozoa</taxon>
        <taxon>Mollusca</taxon>
        <taxon>Gastropoda</taxon>
        <taxon>Caenogastropoda</taxon>
        <taxon>Sorbeoconcha</taxon>
        <taxon>Cerithioidea</taxon>
        <taxon>Batillariidae</taxon>
        <taxon>Batillaria</taxon>
    </lineage>
</organism>
<sequence length="77" mass="8513">MSVYFNWIMWGMRAASGCITMVIACERCVCVVFPLRANSIMRTRTMGALLAAIVIVFTLGNAYNLLNFRNGVESATT</sequence>
<name>A0ABD0JBX5_9CAEN</name>
<evidence type="ECO:0000256" key="1">
    <source>
        <dbReference type="SAM" id="Phobius"/>
    </source>
</evidence>
<keyword evidence="3" id="KW-1185">Reference proteome</keyword>
<gene>
    <name evidence="2" type="ORF">BaRGS_00036303</name>
</gene>